<proteinExistence type="predicted"/>
<evidence type="ECO:0000313" key="2">
    <source>
        <dbReference type="EMBL" id="MCG4617519.1"/>
    </source>
</evidence>
<evidence type="ECO:0000256" key="1">
    <source>
        <dbReference type="SAM" id="MobiDB-lite"/>
    </source>
</evidence>
<dbReference type="EMBL" id="JAKNHJ010000005">
    <property type="protein sequence ID" value="MCG4617519.1"/>
    <property type="molecule type" value="Genomic_DNA"/>
</dbReference>
<evidence type="ECO:0000313" key="3">
    <source>
        <dbReference type="Proteomes" id="UP001200537"/>
    </source>
</evidence>
<dbReference type="AlphaFoldDB" id="A0AAJ1BAW0"/>
<reference evidence="2" key="1">
    <citation type="submission" date="2022-01" db="EMBL/GenBank/DDBJ databases">
        <title>Collection of gut derived symbiotic bacterial strains cultured from healthy donors.</title>
        <authorList>
            <person name="Lin H."/>
            <person name="Kohout C."/>
            <person name="Waligurski E."/>
            <person name="Pamer E.G."/>
        </authorList>
    </citation>
    <scope>NUCLEOTIDE SEQUENCE</scope>
    <source>
        <strain evidence="2">DFI.7.46</strain>
    </source>
</reference>
<gene>
    <name evidence="2" type="ORF">L0M99_03270</name>
</gene>
<accession>A0AAJ1BAW0</accession>
<dbReference type="RefSeq" id="WP_238127750.1">
    <property type="nucleotide sequence ID" value="NZ_JAKNHJ010000005.1"/>
</dbReference>
<name>A0AAJ1BAW0_9ACTO</name>
<comment type="caution">
    <text evidence="2">The sequence shown here is derived from an EMBL/GenBank/DDBJ whole genome shotgun (WGS) entry which is preliminary data.</text>
</comment>
<sequence length="54" mass="5830">MPENLDPCANCEGCEESPELLEASPLPTDDEENAADLPQDPDSVANLDQEEEAE</sequence>
<dbReference type="Proteomes" id="UP001200537">
    <property type="component" value="Unassembled WGS sequence"/>
</dbReference>
<feature type="region of interest" description="Disordered" evidence="1">
    <location>
        <begin position="16"/>
        <end position="54"/>
    </location>
</feature>
<protein>
    <submittedName>
        <fullName evidence="2">Uncharacterized protein</fullName>
    </submittedName>
</protein>
<organism evidence="2 3">
    <name type="scientific">Varibaculum cambriense</name>
    <dbReference type="NCBI Taxonomy" id="184870"/>
    <lineage>
        <taxon>Bacteria</taxon>
        <taxon>Bacillati</taxon>
        <taxon>Actinomycetota</taxon>
        <taxon>Actinomycetes</taxon>
        <taxon>Actinomycetales</taxon>
        <taxon>Actinomycetaceae</taxon>
        <taxon>Varibaculum</taxon>
    </lineage>
</organism>